<evidence type="ECO:0000256" key="2">
    <source>
        <dbReference type="ARBA" id="ARBA00022517"/>
    </source>
</evidence>
<dbReference type="HAMAP" id="MF_01469">
    <property type="entry name" value="RNase_M5"/>
    <property type="match status" value="1"/>
</dbReference>
<comment type="similarity">
    <text evidence="11">Belongs to the ribonuclease M5 family.</text>
</comment>
<dbReference type="GO" id="GO:0046872">
    <property type="term" value="F:metal ion binding"/>
    <property type="evidence" value="ECO:0007669"/>
    <property type="project" value="UniProtKB-KW"/>
</dbReference>
<evidence type="ECO:0000256" key="10">
    <source>
        <dbReference type="ARBA" id="ARBA00022884"/>
    </source>
</evidence>
<dbReference type="Pfam" id="PF13331">
    <property type="entry name" value="DUF4093"/>
    <property type="match status" value="1"/>
</dbReference>
<accession>A0A6G7K8I5</accession>
<evidence type="ECO:0000256" key="1">
    <source>
        <dbReference type="ARBA" id="ARBA00022490"/>
    </source>
</evidence>
<dbReference type="FunFam" id="3.40.1360.10:FF:000006">
    <property type="entry name" value="Ribonuclease M5"/>
    <property type="match status" value="1"/>
</dbReference>
<dbReference type="InterPro" id="IPR006171">
    <property type="entry name" value="TOPRIM_dom"/>
</dbReference>
<keyword evidence="9" id="KW-0460">Magnesium</keyword>
<dbReference type="PROSITE" id="PS50880">
    <property type="entry name" value="TOPRIM"/>
    <property type="match status" value="1"/>
</dbReference>
<dbReference type="PANTHER" id="PTHR39156:SF1">
    <property type="entry name" value="RIBONUCLEASE M5"/>
    <property type="match status" value="1"/>
</dbReference>
<evidence type="ECO:0000256" key="4">
    <source>
        <dbReference type="ARBA" id="ARBA00022722"/>
    </source>
</evidence>
<keyword evidence="4 11" id="KW-0540">Nuclease</keyword>
<dbReference type="KEGG" id="jar:G7057_03120"/>
<dbReference type="EC" id="3.1.26.8" evidence="11 12"/>
<keyword evidence="10 11" id="KW-0694">RNA-binding</keyword>
<comment type="subcellular location">
    <subcellularLocation>
        <location evidence="11">Cytoplasm</location>
    </subcellularLocation>
</comment>
<dbReference type="SUPFAM" id="SSF110455">
    <property type="entry name" value="Toprim domain"/>
    <property type="match status" value="1"/>
</dbReference>
<evidence type="ECO:0000259" key="13">
    <source>
        <dbReference type="PROSITE" id="PS50880"/>
    </source>
</evidence>
<evidence type="ECO:0000256" key="5">
    <source>
        <dbReference type="ARBA" id="ARBA00022723"/>
    </source>
</evidence>
<dbReference type="GO" id="GO:0006364">
    <property type="term" value="P:rRNA processing"/>
    <property type="evidence" value="ECO:0007669"/>
    <property type="project" value="UniProtKB-UniRule"/>
</dbReference>
<evidence type="ECO:0000256" key="6">
    <source>
        <dbReference type="ARBA" id="ARBA00022730"/>
    </source>
</evidence>
<dbReference type="Proteomes" id="UP000501451">
    <property type="component" value="Chromosome"/>
</dbReference>
<keyword evidence="6 11" id="KW-0699">rRNA-binding</keyword>
<dbReference type="GO" id="GO:0019843">
    <property type="term" value="F:rRNA binding"/>
    <property type="evidence" value="ECO:0007669"/>
    <property type="project" value="UniProtKB-KW"/>
</dbReference>
<evidence type="ECO:0000256" key="12">
    <source>
        <dbReference type="NCBIfam" id="TIGR00334"/>
    </source>
</evidence>
<proteinExistence type="inferred from homology"/>
<dbReference type="Gene3D" id="3.40.1360.10">
    <property type="match status" value="1"/>
</dbReference>
<keyword evidence="5" id="KW-0479">Metal-binding</keyword>
<dbReference type="NCBIfam" id="TIGR00334">
    <property type="entry name" value="5S_RNA_mat_M5"/>
    <property type="match status" value="1"/>
</dbReference>
<dbReference type="SMART" id="SM00493">
    <property type="entry name" value="TOPRIM"/>
    <property type="match status" value="1"/>
</dbReference>
<feature type="domain" description="Toprim" evidence="13">
    <location>
        <begin position="4"/>
        <end position="90"/>
    </location>
</feature>
<keyword evidence="7 11" id="KW-0255">Endonuclease</keyword>
<dbReference type="RefSeq" id="WP_166161253.1">
    <property type="nucleotide sequence ID" value="NZ_CP049740.1"/>
</dbReference>
<dbReference type="EMBL" id="CP049740">
    <property type="protein sequence ID" value="QII81565.1"/>
    <property type="molecule type" value="Genomic_DNA"/>
</dbReference>
<keyword evidence="8 11" id="KW-0378">Hydrolase</keyword>
<dbReference type="GO" id="GO:0043822">
    <property type="term" value="F:ribonuclease M5 activity"/>
    <property type="evidence" value="ECO:0007669"/>
    <property type="project" value="UniProtKB-UniRule"/>
</dbReference>
<keyword evidence="3 11" id="KW-0698">rRNA processing</keyword>
<dbReference type="GO" id="GO:0005737">
    <property type="term" value="C:cytoplasm"/>
    <property type="evidence" value="ECO:0007669"/>
    <property type="project" value="UniProtKB-SubCell"/>
</dbReference>
<evidence type="ECO:0000313" key="15">
    <source>
        <dbReference type="Proteomes" id="UP000501451"/>
    </source>
</evidence>
<dbReference type="InterPro" id="IPR034141">
    <property type="entry name" value="TOPRIM_RNase_M5-like"/>
</dbReference>
<comment type="catalytic activity">
    <reaction evidence="11">
        <text>Endonucleolytic cleavage of RNA, removing 21 and 42 nucleotides, respectively, from the 5'- and 3'-termini of a 5S-rRNA precursor.</text>
        <dbReference type="EC" id="3.1.26.8"/>
    </reaction>
</comment>
<name>A0A6G7K8I5_9LACT</name>
<dbReference type="CDD" id="cd01027">
    <property type="entry name" value="TOPRIM_RNase_M5_like"/>
    <property type="match status" value="1"/>
</dbReference>
<evidence type="ECO:0000256" key="9">
    <source>
        <dbReference type="ARBA" id="ARBA00022842"/>
    </source>
</evidence>
<keyword evidence="1 11" id="KW-0963">Cytoplasm</keyword>
<evidence type="ECO:0000313" key="14">
    <source>
        <dbReference type="EMBL" id="QII81565.1"/>
    </source>
</evidence>
<keyword evidence="2 11" id="KW-0690">Ribosome biogenesis</keyword>
<gene>
    <name evidence="11 14" type="primary">rnmV</name>
    <name evidence="14" type="ORF">G7057_03120</name>
</gene>
<comment type="function">
    <text evidence="11">Required for correct processing of both the 5' and 3' ends of 5S rRNA precursor. Cleaves both sides of a double-stranded region yielding mature 5S rRNA in one step.</text>
</comment>
<keyword evidence="15" id="KW-1185">Reference proteome</keyword>
<organism evidence="14 15">
    <name type="scientific">Jeotgalibaca arthritidis</name>
    <dbReference type="NCBI Taxonomy" id="1868794"/>
    <lineage>
        <taxon>Bacteria</taxon>
        <taxon>Bacillati</taxon>
        <taxon>Bacillota</taxon>
        <taxon>Bacilli</taxon>
        <taxon>Lactobacillales</taxon>
        <taxon>Carnobacteriaceae</taxon>
        <taxon>Jeotgalibaca</taxon>
    </lineage>
</organism>
<evidence type="ECO:0000256" key="3">
    <source>
        <dbReference type="ARBA" id="ARBA00022552"/>
    </source>
</evidence>
<sequence length="192" mass="21110">MRIKEIIVVEGRDDTKKIKMAVDADTIETNGSAINETVLKEIEKAHALRGVIVLTDPDFPGGKIRETIIQRIPTVKHAFVRKEDCQSPKGGSLGIEHASPEIIQAALKNVQTPYFETKADQLDSFCLALGLIGQPGSAELRKQLSDLLGIGYANGKQFVKRIRMFQISEEDILTTMAENGIPIPKAVQEEMA</sequence>
<dbReference type="PANTHER" id="PTHR39156">
    <property type="entry name" value="RIBONUCLEASE M5"/>
    <property type="match status" value="1"/>
</dbReference>
<evidence type="ECO:0000256" key="11">
    <source>
        <dbReference type="HAMAP-Rule" id="MF_01469"/>
    </source>
</evidence>
<evidence type="ECO:0000256" key="7">
    <source>
        <dbReference type="ARBA" id="ARBA00022759"/>
    </source>
</evidence>
<dbReference type="InterPro" id="IPR025156">
    <property type="entry name" value="RNase_M5_C"/>
</dbReference>
<dbReference type="InterPro" id="IPR004466">
    <property type="entry name" value="RNase_M5"/>
</dbReference>
<dbReference type="AlphaFoldDB" id="A0A6G7K8I5"/>
<reference evidence="14 15" key="1">
    <citation type="journal article" date="2017" name="Int. J. Syst. Evol. Microbiol.">
        <title>Jeotgalibaca porci sp. nov. and Jeotgalibaca arthritidis sp. nov., isolated from pigs, and emended description of the genus Jeotgalibaca.</title>
        <authorList>
            <person name="Zamora L."/>
            <person name="Perez-Sancho M."/>
            <person name="Dominguez L."/>
            <person name="Fernandez-Garayzabal J.F."/>
            <person name="Vela A.I."/>
        </authorList>
    </citation>
    <scope>NUCLEOTIDE SEQUENCE [LARGE SCALE GENOMIC DNA]</scope>
    <source>
        <strain evidence="14 15">CECT 9157</strain>
    </source>
</reference>
<evidence type="ECO:0000256" key="8">
    <source>
        <dbReference type="ARBA" id="ARBA00022801"/>
    </source>
</evidence>
<dbReference type="Pfam" id="PF01751">
    <property type="entry name" value="Toprim"/>
    <property type="match status" value="1"/>
</dbReference>
<protein>
    <recommendedName>
        <fullName evidence="11 12">Ribonuclease M5</fullName>
        <ecNumber evidence="11 12">3.1.26.8</ecNumber>
    </recommendedName>
    <alternativeName>
        <fullName evidence="11">RNase M5</fullName>
    </alternativeName>
    <alternativeName>
        <fullName evidence="11">Ribosomal RNA terminal maturase M5</fullName>
    </alternativeName>
</protein>